<reference evidence="2 3" key="1">
    <citation type="journal article" date="2018" name="Nat. Genet.">
        <title>Extensive intraspecific gene order and gene structural variations between Mo17 and other maize genomes.</title>
        <authorList>
            <person name="Sun S."/>
            <person name="Zhou Y."/>
            <person name="Chen J."/>
            <person name="Shi J."/>
            <person name="Zhao H."/>
            <person name="Zhao H."/>
            <person name="Song W."/>
            <person name="Zhang M."/>
            <person name="Cui Y."/>
            <person name="Dong X."/>
            <person name="Liu H."/>
            <person name="Ma X."/>
            <person name="Jiao Y."/>
            <person name="Wang B."/>
            <person name="Wei X."/>
            <person name="Stein J.C."/>
            <person name="Glaubitz J.C."/>
            <person name="Lu F."/>
            <person name="Yu G."/>
            <person name="Liang C."/>
            <person name="Fengler K."/>
            <person name="Li B."/>
            <person name="Rafalski A."/>
            <person name="Schnable P.S."/>
            <person name="Ware D.H."/>
            <person name="Buckler E.S."/>
            <person name="Lai J."/>
        </authorList>
    </citation>
    <scope>NUCLEOTIDE SEQUENCE [LARGE SCALE GENOMIC DNA]</scope>
    <source>
        <strain evidence="3">cv. Missouri 17</strain>
        <tissue evidence="2">Seedling</tissue>
    </source>
</reference>
<feature type="region of interest" description="Disordered" evidence="1">
    <location>
        <begin position="115"/>
        <end position="135"/>
    </location>
</feature>
<name>A0A3L6EUX5_MAIZE</name>
<dbReference type="Proteomes" id="UP000251960">
    <property type="component" value="Chromosome 5"/>
</dbReference>
<protein>
    <submittedName>
        <fullName evidence="2">Uncharacterized protein</fullName>
    </submittedName>
</protein>
<gene>
    <name evidence="2" type="ORF">Zm00014a_011200</name>
</gene>
<sequence>MGGAESLRPWGEKKGRRRKLLQGSPTMDSEGRAAEGVHGRGLGFPALEESLHVSREGGHARRGEGEAGARVQGAEEQGARARRRIGRALGCSAAMGGSEQSCCSAMGERGRWWSAAGGRRRGAGGTAPMEQGASR</sequence>
<dbReference type="AlphaFoldDB" id="A0A3L6EUX5"/>
<comment type="caution">
    <text evidence="2">The sequence shown here is derived from an EMBL/GenBank/DDBJ whole genome shotgun (WGS) entry which is preliminary data.</text>
</comment>
<feature type="region of interest" description="Disordered" evidence="1">
    <location>
        <begin position="1"/>
        <end position="80"/>
    </location>
</feature>
<dbReference type="EMBL" id="NCVQ01000006">
    <property type="protein sequence ID" value="PWZ24862.1"/>
    <property type="molecule type" value="Genomic_DNA"/>
</dbReference>
<feature type="compositionally biased region" description="Basic and acidic residues" evidence="1">
    <location>
        <begin position="29"/>
        <end position="38"/>
    </location>
</feature>
<feature type="compositionally biased region" description="Basic and acidic residues" evidence="1">
    <location>
        <begin position="49"/>
        <end position="67"/>
    </location>
</feature>
<organism evidence="2 3">
    <name type="scientific">Zea mays</name>
    <name type="common">Maize</name>
    <dbReference type="NCBI Taxonomy" id="4577"/>
    <lineage>
        <taxon>Eukaryota</taxon>
        <taxon>Viridiplantae</taxon>
        <taxon>Streptophyta</taxon>
        <taxon>Embryophyta</taxon>
        <taxon>Tracheophyta</taxon>
        <taxon>Spermatophyta</taxon>
        <taxon>Magnoliopsida</taxon>
        <taxon>Liliopsida</taxon>
        <taxon>Poales</taxon>
        <taxon>Poaceae</taxon>
        <taxon>PACMAD clade</taxon>
        <taxon>Panicoideae</taxon>
        <taxon>Andropogonodae</taxon>
        <taxon>Andropogoneae</taxon>
        <taxon>Tripsacinae</taxon>
        <taxon>Zea</taxon>
    </lineage>
</organism>
<evidence type="ECO:0000256" key="1">
    <source>
        <dbReference type="SAM" id="MobiDB-lite"/>
    </source>
</evidence>
<evidence type="ECO:0000313" key="2">
    <source>
        <dbReference type="EMBL" id="PWZ24862.1"/>
    </source>
</evidence>
<accession>A0A3L6EUX5</accession>
<proteinExistence type="predicted"/>
<evidence type="ECO:0000313" key="3">
    <source>
        <dbReference type="Proteomes" id="UP000251960"/>
    </source>
</evidence>